<proteinExistence type="predicted"/>
<evidence type="ECO:0000256" key="1">
    <source>
        <dbReference type="SAM" id="MobiDB-lite"/>
    </source>
</evidence>
<protein>
    <submittedName>
        <fullName evidence="2">Uncharacterized protein</fullName>
    </submittedName>
</protein>
<feature type="compositionally biased region" description="Polar residues" evidence="1">
    <location>
        <begin position="107"/>
        <end position="121"/>
    </location>
</feature>
<accession>A0A1B6FXE2</accession>
<gene>
    <name evidence="2" type="ORF">g.2841</name>
</gene>
<name>A0A1B6FXE2_9HEMI</name>
<feature type="non-terminal residue" evidence="2">
    <location>
        <position position="138"/>
    </location>
</feature>
<dbReference type="AlphaFoldDB" id="A0A1B6FXE2"/>
<feature type="non-terminal residue" evidence="2">
    <location>
        <position position="1"/>
    </location>
</feature>
<evidence type="ECO:0000313" key="2">
    <source>
        <dbReference type="EMBL" id="JAS54865.1"/>
    </source>
</evidence>
<feature type="compositionally biased region" description="Low complexity" evidence="1">
    <location>
        <begin position="122"/>
        <end position="138"/>
    </location>
</feature>
<reference evidence="2" key="1">
    <citation type="submission" date="2015-11" db="EMBL/GenBank/DDBJ databases">
        <title>De novo transcriptome assembly of four potential Pierce s Disease insect vectors from Arizona vineyards.</title>
        <authorList>
            <person name="Tassone E.E."/>
        </authorList>
    </citation>
    <scope>NUCLEOTIDE SEQUENCE</scope>
</reference>
<organism evidence="2">
    <name type="scientific">Cuerna arida</name>
    <dbReference type="NCBI Taxonomy" id="1464854"/>
    <lineage>
        <taxon>Eukaryota</taxon>
        <taxon>Metazoa</taxon>
        <taxon>Ecdysozoa</taxon>
        <taxon>Arthropoda</taxon>
        <taxon>Hexapoda</taxon>
        <taxon>Insecta</taxon>
        <taxon>Pterygota</taxon>
        <taxon>Neoptera</taxon>
        <taxon>Paraneoptera</taxon>
        <taxon>Hemiptera</taxon>
        <taxon>Auchenorrhyncha</taxon>
        <taxon>Membracoidea</taxon>
        <taxon>Cicadellidae</taxon>
        <taxon>Cicadellinae</taxon>
        <taxon>Proconiini</taxon>
        <taxon>Cuerna</taxon>
    </lineage>
</organism>
<dbReference type="EMBL" id="GECZ01014904">
    <property type="protein sequence ID" value="JAS54865.1"/>
    <property type="molecule type" value="Transcribed_RNA"/>
</dbReference>
<feature type="region of interest" description="Disordered" evidence="1">
    <location>
        <begin position="107"/>
        <end position="138"/>
    </location>
</feature>
<sequence>DQEFPIEDCYEEYTGSLADTKVFTPSIMTEQISSLEKIESEMKLKGSSDSNGVITANSTNLVQKFSHILDSSSQPAPNLIQLSSQNSMQIGQLTPAQTQYFNQLAQQTSESLKQQPQAAKMSQSRQVAAAVPQPQQQS</sequence>